<dbReference type="EMBL" id="JAGVSJ010000038">
    <property type="protein sequence ID" value="MBX8632596.1"/>
    <property type="molecule type" value="Genomic_DNA"/>
</dbReference>
<dbReference type="Proteomes" id="UP000716004">
    <property type="component" value="Unassembled WGS sequence"/>
</dbReference>
<organism evidence="2 3">
    <name type="scientific">Candidatus Sysuiplasma superficiale</name>
    <dbReference type="NCBI Taxonomy" id="2823368"/>
    <lineage>
        <taxon>Archaea</taxon>
        <taxon>Methanobacteriati</taxon>
        <taxon>Thermoplasmatota</taxon>
        <taxon>Thermoplasmata</taxon>
        <taxon>Candidatus Sysuiplasmatales</taxon>
        <taxon>Candidatus Sysuiplasmataceae</taxon>
        <taxon>Candidatus Sysuiplasma</taxon>
    </lineage>
</organism>
<reference evidence="2" key="1">
    <citation type="submission" date="2021-04" db="EMBL/GenBank/DDBJ databases">
        <title>Genomic insights into ecological role and evolution of a novel Thermoplasmata order Candidatus Sysuiplasmatales.</title>
        <authorList>
            <person name="Yuan Y."/>
        </authorList>
    </citation>
    <scope>NUCLEOTIDE SEQUENCE</scope>
    <source>
        <strain evidence="2">YP2-bin.285</strain>
    </source>
</reference>
<dbReference type="AlphaFoldDB" id="A0A8J8CCU2"/>
<keyword evidence="1" id="KW-0812">Transmembrane</keyword>
<feature type="transmembrane region" description="Helical" evidence="1">
    <location>
        <begin position="49"/>
        <end position="68"/>
    </location>
</feature>
<evidence type="ECO:0000256" key="1">
    <source>
        <dbReference type="SAM" id="Phobius"/>
    </source>
</evidence>
<sequence length="84" mass="9111">MKNGKDVEGQERKNETGVKSFIVVMSILMIAAAILTVGSYNSYHPNPASVSLTGFILIVMILLTTVWYRTKYPGFRNGGGGGEN</sequence>
<evidence type="ECO:0000313" key="3">
    <source>
        <dbReference type="Proteomes" id="UP000716004"/>
    </source>
</evidence>
<keyword evidence="1" id="KW-1133">Transmembrane helix</keyword>
<name>A0A8J8CCU2_9ARCH</name>
<feature type="transmembrane region" description="Helical" evidence="1">
    <location>
        <begin position="21"/>
        <end position="43"/>
    </location>
</feature>
<gene>
    <name evidence="2" type="ORF">J9259_08820</name>
</gene>
<evidence type="ECO:0000313" key="2">
    <source>
        <dbReference type="EMBL" id="MBX8632596.1"/>
    </source>
</evidence>
<accession>A0A8J8CCU2</accession>
<protein>
    <submittedName>
        <fullName evidence="2">Uncharacterized protein</fullName>
    </submittedName>
</protein>
<comment type="caution">
    <text evidence="2">The sequence shown here is derived from an EMBL/GenBank/DDBJ whole genome shotgun (WGS) entry which is preliminary data.</text>
</comment>
<keyword evidence="1" id="KW-0472">Membrane</keyword>
<proteinExistence type="predicted"/>